<dbReference type="KEGG" id="taer:GT409_05875"/>
<name>A0A6P1MD25_9BACT</name>
<proteinExistence type="predicted"/>
<keyword evidence="1" id="KW-0732">Signal</keyword>
<protein>
    <recommendedName>
        <fullName evidence="4">Lipoprotein</fullName>
    </recommendedName>
</protein>
<evidence type="ECO:0008006" key="4">
    <source>
        <dbReference type="Google" id="ProtNLM"/>
    </source>
</evidence>
<accession>A0A6P1MD25</accession>
<dbReference type="Proteomes" id="UP000464954">
    <property type="component" value="Chromosome"/>
</dbReference>
<sequence length="137" mass="16008">MKKWFLLCAIFGLLAACTSYRSELSPSPGKCYVETCNRLFVETHIRFIDNGKELKTIDDQGRDIWTGDKSWLDPGEHTFTVVCECKYPWNKLVNDLPLTVELKKGYRYEIRADYDAKISSVEVKEHPHLTHGFFWTR</sequence>
<feature type="signal peptide" evidence="1">
    <location>
        <begin position="1"/>
        <end position="21"/>
    </location>
</feature>
<gene>
    <name evidence="2" type="ORF">GT409_05875</name>
</gene>
<evidence type="ECO:0000256" key="1">
    <source>
        <dbReference type="SAM" id="SignalP"/>
    </source>
</evidence>
<dbReference type="RefSeq" id="WP_160627871.1">
    <property type="nucleotide sequence ID" value="NZ_CP047593.1"/>
</dbReference>
<dbReference type="AlphaFoldDB" id="A0A6P1MD25"/>
<dbReference type="EMBL" id="CP047593">
    <property type="protein sequence ID" value="QHI68995.1"/>
    <property type="molecule type" value="Genomic_DNA"/>
</dbReference>
<organism evidence="2 3">
    <name type="scientific">Tichowtungia aerotolerans</name>
    <dbReference type="NCBI Taxonomy" id="2697043"/>
    <lineage>
        <taxon>Bacteria</taxon>
        <taxon>Pseudomonadati</taxon>
        <taxon>Kiritimatiellota</taxon>
        <taxon>Tichowtungiia</taxon>
        <taxon>Tichowtungiales</taxon>
        <taxon>Tichowtungiaceae</taxon>
        <taxon>Tichowtungia</taxon>
    </lineage>
</organism>
<evidence type="ECO:0000313" key="3">
    <source>
        <dbReference type="Proteomes" id="UP000464954"/>
    </source>
</evidence>
<dbReference type="PROSITE" id="PS51257">
    <property type="entry name" value="PROKAR_LIPOPROTEIN"/>
    <property type="match status" value="1"/>
</dbReference>
<keyword evidence="3" id="KW-1185">Reference proteome</keyword>
<reference evidence="2 3" key="1">
    <citation type="submission" date="2020-01" db="EMBL/GenBank/DDBJ databases">
        <title>Ponticoccus aerotolerans gen. nov., sp. nov., an anaerobic bacterium and proposal of Ponticoccusceae fam. nov., Ponticoccusles ord. nov. and Ponticoccuse classis nov. in the phylum Kiritimatiellaeota.</title>
        <authorList>
            <person name="Zhou L.Y."/>
            <person name="Du Z.J."/>
        </authorList>
    </citation>
    <scope>NUCLEOTIDE SEQUENCE [LARGE SCALE GENOMIC DNA]</scope>
    <source>
        <strain evidence="2 3">S-5007</strain>
    </source>
</reference>
<evidence type="ECO:0000313" key="2">
    <source>
        <dbReference type="EMBL" id="QHI68995.1"/>
    </source>
</evidence>
<feature type="chain" id="PRO_5026884252" description="Lipoprotein" evidence="1">
    <location>
        <begin position="22"/>
        <end position="137"/>
    </location>
</feature>